<dbReference type="Pfam" id="PF03843">
    <property type="entry name" value="Slp"/>
    <property type="match status" value="1"/>
</dbReference>
<dbReference type="RefSeq" id="WP_178086826.1">
    <property type="nucleotide sequence ID" value="NZ_CABFVA020000004.1"/>
</dbReference>
<accession>A0A5E6M852</accession>
<keyword evidence="2" id="KW-1185">Reference proteome</keyword>
<dbReference type="GO" id="GO:0019867">
    <property type="term" value="C:outer membrane"/>
    <property type="evidence" value="ECO:0007669"/>
    <property type="project" value="InterPro"/>
</dbReference>
<proteinExistence type="predicted"/>
<reference evidence="1 2" key="1">
    <citation type="submission" date="2019-09" db="EMBL/GenBank/DDBJ databases">
        <authorList>
            <person name="Cremers G."/>
        </authorList>
    </citation>
    <scope>NUCLEOTIDE SEQUENCE [LARGE SCALE GENOMIC DNA]</scope>
    <source>
        <strain evidence="1">4A</strain>
    </source>
</reference>
<gene>
    <name evidence="1" type="primary">slp</name>
    <name evidence="1" type="ORF">MAMT_00145</name>
</gene>
<sequence length="155" mass="17296">MVLLLFQGCSPVPESVRTATANQAPVAALRSHPEAYRGKPALLGGRVVRVESLRDRTWIEIDGLPLDERDRPRSDAKSRGHFVAEIREKVAASAYPWGRVVTVWGKFAGLIKGQPLVVAKEVYLWPRRFGQEPFYSPGPYQEGNLGAGWDPGTWW</sequence>
<evidence type="ECO:0000313" key="1">
    <source>
        <dbReference type="EMBL" id="VVM04515.1"/>
    </source>
</evidence>
<dbReference type="EMBL" id="CABFVA020000004">
    <property type="protein sequence ID" value="VVM04515.1"/>
    <property type="molecule type" value="Genomic_DNA"/>
</dbReference>
<evidence type="ECO:0000313" key="2">
    <source>
        <dbReference type="Proteomes" id="UP000334923"/>
    </source>
</evidence>
<dbReference type="InterPro" id="IPR004658">
    <property type="entry name" value="OMP_Slp"/>
</dbReference>
<dbReference type="PANTHER" id="PTHR37530">
    <property type="entry name" value="OUTER MEMBRANE PROTEIN SLP"/>
    <property type="match status" value="1"/>
</dbReference>
<protein>
    <submittedName>
        <fullName evidence="1">Outer membrane protein slp</fullName>
    </submittedName>
</protein>
<dbReference type="Proteomes" id="UP000334923">
    <property type="component" value="Unassembled WGS sequence"/>
</dbReference>
<organism evidence="1 2">
    <name type="scientific">Methylacidimicrobium tartarophylax</name>
    <dbReference type="NCBI Taxonomy" id="1041768"/>
    <lineage>
        <taxon>Bacteria</taxon>
        <taxon>Pseudomonadati</taxon>
        <taxon>Verrucomicrobiota</taxon>
        <taxon>Methylacidimicrobium</taxon>
    </lineage>
</organism>
<dbReference type="PANTHER" id="PTHR37530:SF1">
    <property type="entry name" value="OUTER MEMBRANE PROTEIN SLP"/>
    <property type="match status" value="1"/>
</dbReference>
<name>A0A5E6M852_9BACT</name>
<dbReference type="AlphaFoldDB" id="A0A5E6M852"/>